<evidence type="ECO:0000256" key="1">
    <source>
        <dbReference type="SAM" id="MobiDB-lite"/>
    </source>
</evidence>
<reference evidence="3" key="1">
    <citation type="journal article" date="2019" name="Int. J. Syst. Evol. Microbiol.">
        <title>The Global Catalogue of Microorganisms (GCM) 10K type strain sequencing project: providing services to taxonomists for standard genome sequencing and annotation.</title>
        <authorList>
            <consortium name="The Broad Institute Genomics Platform"/>
            <consortium name="The Broad Institute Genome Sequencing Center for Infectious Disease"/>
            <person name="Wu L."/>
            <person name="Ma J."/>
        </authorList>
    </citation>
    <scope>NUCLEOTIDE SEQUENCE [LARGE SCALE GENOMIC DNA]</scope>
    <source>
        <strain evidence="3">JCM 13006</strain>
    </source>
</reference>
<organism evidence="2 3">
    <name type="scientific">Kitasatospora terrestris</name>
    <dbReference type="NCBI Taxonomy" id="258051"/>
    <lineage>
        <taxon>Bacteria</taxon>
        <taxon>Bacillati</taxon>
        <taxon>Actinomycetota</taxon>
        <taxon>Actinomycetes</taxon>
        <taxon>Kitasatosporales</taxon>
        <taxon>Streptomycetaceae</taxon>
        <taxon>Kitasatospora</taxon>
    </lineage>
</organism>
<evidence type="ECO:0000313" key="3">
    <source>
        <dbReference type="Proteomes" id="UP001501752"/>
    </source>
</evidence>
<gene>
    <name evidence="2" type="ORF">GCM10023235_00670</name>
</gene>
<accession>A0ABP9D6R9</accession>
<sequence length="158" mass="17367">MAVSLFQFRIATAEQLRRLREQGLAEEPVLPQSGRAKGWFLTEHGARIAAAFPEPADIPAPWLPGDGEAFKFTPYHQFAVVRTHLVFLADARTRGDSYGPFDLVPEITHRFAEGQEGTVRSDGLLHYGRTAPTRDGSPTGRSSRSTAAPWAGPAWPRS</sequence>
<feature type="region of interest" description="Disordered" evidence="1">
    <location>
        <begin position="119"/>
        <end position="158"/>
    </location>
</feature>
<comment type="caution">
    <text evidence="2">The sequence shown here is derived from an EMBL/GenBank/DDBJ whole genome shotgun (WGS) entry which is preliminary data.</text>
</comment>
<name>A0ABP9D6R9_9ACTN</name>
<proteinExistence type="predicted"/>
<dbReference type="RefSeq" id="WP_345694698.1">
    <property type="nucleotide sequence ID" value="NZ_BAABIS010000001.1"/>
</dbReference>
<dbReference type="Proteomes" id="UP001501752">
    <property type="component" value="Unassembled WGS sequence"/>
</dbReference>
<protein>
    <submittedName>
        <fullName evidence="2">Uncharacterized protein</fullName>
    </submittedName>
</protein>
<evidence type="ECO:0000313" key="2">
    <source>
        <dbReference type="EMBL" id="GAA4830548.1"/>
    </source>
</evidence>
<dbReference type="EMBL" id="BAABIS010000001">
    <property type="protein sequence ID" value="GAA4830548.1"/>
    <property type="molecule type" value="Genomic_DNA"/>
</dbReference>
<keyword evidence="3" id="KW-1185">Reference proteome</keyword>